<evidence type="ECO:0000313" key="2">
    <source>
        <dbReference type="EMBL" id="PWS37905.1"/>
    </source>
</evidence>
<keyword evidence="1" id="KW-0175">Coiled coil</keyword>
<evidence type="ECO:0000256" key="1">
    <source>
        <dbReference type="SAM" id="Coils"/>
    </source>
</evidence>
<gene>
    <name evidence="2" type="ORF">DFH01_00890</name>
</gene>
<name>A0A317FGI7_9PROT</name>
<protein>
    <submittedName>
        <fullName evidence="2">Uncharacterized protein</fullName>
    </submittedName>
</protein>
<sequence>MSDRAEETGELRRLSAALVELRAELTVTQAALAAAMAEIARLGPEPKPGLADAVSRLLGFADAAAAGLQGQKLVRAQAPTDAALRMADWAEGLLAGSDRR</sequence>
<dbReference type="EMBL" id="QGNA01000001">
    <property type="protein sequence ID" value="PWS37905.1"/>
    <property type="molecule type" value="Genomic_DNA"/>
</dbReference>
<dbReference type="AlphaFoldDB" id="A0A317FGI7"/>
<keyword evidence="3" id="KW-1185">Reference proteome</keyword>
<organism evidence="2 3">
    <name type="scientific">Falsiroseomonas bella</name>
    <dbReference type="NCBI Taxonomy" id="2184016"/>
    <lineage>
        <taxon>Bacteria</taxon>
        <taxon>Pseudomonadati</taxon>
        <taxon>Pseudomonadota</taxon>
        <taxon>Alphaproteobacteria</taxon>
        <taxon>Acetobacterales</taxon>
        <taxon>Roseomonadaceae</taxon>
        <taxon>Falsiroseomonas</taxon>
    </lineage>
</organism>
<evidence type="ECO:0000313" key="3">
    <source>
        <dbReference type="Proteomes" id="UP000245765"/>
    </source>
</evidence>
<feature type="coiled-coil region" evidence="1">
    <location>
        <begin position="4"/>
        <end position="38"/>
    </location>
</feature>
<accession>A0A317FGI7</accession>
<dbReference type="RefSeq" id="WP_109868527.1">
    <property type="nucleotide sequence ID" value="NZ_QGNA01000001.1"/>
</dbReference>
<dbReference type="Proteomes" id="UP000245765">
    <property type="component" value="Unassembled WGS sequence"/>
</dbReference>
<comment type="caution">
    <text evidence="2">The sequence shown here is derived from an EMBL/GenBank/DDBJ whole genome shotgun (WGS) entry which is preliminary data.</text>
</comment>
<reference evidence="3" key="1">
    <citation type="submission" date="2018-05" db="EMBL/GenBank/DDBJ databases">
        <authorList>
            <person name="Du Z."/>
            <person name="Wang X."/>
        </authorList>
    </citation>
    <scope>NUCLEOTIDE SEQUENCE [LARGE SCALE GENOMIC DNA]</scope>
    <source>
        <strain evidence="3">CQN31</strain>
    </source>
</reference>
<proteinExistence type="predicted"/>
<dbReference type="OrthoDB" id="9868227at2"/>